<name>A0A1N7EQS7_9NOCA</name>
<dbReference type="STRING" id="1344003.SAMN05445060_1583"/>
<organism evidence="2 3">
    <name type="scientific">Williamsia sterculiae</name>
    <dbReference type="NCBI Taxonomy" id="1344003"/>
    <lineage>
        <taxon>Bacteria</taxon>
        <taxon>Bacillati</taxon>
        <taxon>Actinomycetota</taxon>
        <taxon>Actinomycetes</taxon>
        <taxon>Mycobacteriales</taxon>
        <taxon>Nocardiaceae</taxon>
        <taxon>Williamsia</taxon>
    </lineage>
</organism>
<gene>
    <name evidence="2" type="ORF">SAMN05445060_1583</name>
</gene>
<dbReference type="OrthoDB" id="5168853at2"/>
<dbReference type="InterPro" id="IPR036188">
    <property type="entry name" value="FAD/NAD-bd_sf"/>
</dbReference>
<dbReference type="EMBL" id="FTNT01000003">
    <property type="protein sequence ID" value="SIR90437.1"/>
    <property type="molecule type" value="Genomic_DNA"/>
</dbReference>
<dbReference type="PRINTS" id="PR00370">
    <property type="entry name" value="FMOXYGENASE"/>
</dbReference>
<evidence type="ECO:0000256" key="1">
    <source>
        <dbReference type="ARBA" id="ARBA00023002"/>
    </source>
</evidence>
<dbReference type="Gene3D" id="3.50.50.60">
    <property type="entry name" value="FAD/NAD(P)-binding domain"/>
    <property type="match status" value="2"/>
</dbReference>
<dbReference type="SUPFAM" id="SSF51905">
    <property type="entry name" value="FAD/NAD(P)-binding domain"/>
    <property type="match status" value="1"/>
</dbReference>
<keyword evidence="3" id="KW-1185">Reference proteome</keyword>
<dbReference type="GO" id="GO:0016491">
    <property type="term" value="F:oxidoreductase activity"/>
    <property type="evidence" value="ECO:0007669"/>
    <property type="project" value="UniProtKB-KW"/>
</dbReference>
<dbReference type="InterPro" id="IPR000960">
    <property type="entry name" value="Flavin_mOase"/>
</dbReference>
<accession>A0A1N7EQS7</accession>
<evidence type="ECO:0000313" key="3">
    <source>
        <dbReference type="Proteomes" id="UP000186218"/>
    </source>
</evidence>
<dbReference type="Pfam" id="PF13738">
    <property type="entry name" value="Pyr_redox_3"/>
    <property type="match status" value="1"/>
</dbReference>
<dbReference type="Proteomes" id="UP000186218">
    <property type="component" value="Unassembled WGS sequence"/>
</dbReference>
<protein>
    <submittedName>
        <fullName evidence="2">Predicted flavoprotein CzcO associated with the cation diffusion facilitator CzcD</fullName>
    </submittedName>
</protein>
<proteinExistence type="predicted"/>
<dbReference type="AlphaFoldDB" id="A0A1N7EQS7"/>
<dbReference type="PANTHER" id="PTHR42877">
    <property type="entry name" value="L-ORNITHINE N(5)-MONOOXYGENASE-RELATED"/>
    <property type="match status" value="1"/>
</dbReference>
<dbReference type="PANTHER" id="PTHR42877:SF4">
    <property type="entry name" value="FAD_NAD(P)-BINDING DOMAIN-CONTAINING PROTEIN-RELATED"/>
    <property type="match status" value="1"/>
</dbReference>
<dbReference type="RefSeq" id="WP_076478116.1">
    <property type="nucleotide sequence ID" value="NZ_FTNT01000003.1"/>
</dbReference>
<keyword evidence="1" id="KW-0560">Oxidoreductase</keyword>
<dbReference type="InterPro" id="IPR051209">
    <property type="entry name" value="FAD-bind_Monooxygenase_sf"/>
</dbReference>
<evidence type="ECO:0000313" key="2">
    <source>
        <dbReference type="EMBL" id="SIR90437.1"/>
    </source>
</evidence>
<dbReference type="GO" id="GO:0050661">
    <property type="term" value="F:NADP binding"/>
    <property type="evidence" value="ECO:0007669"/>
    <property type="project" value="InterPro"/>
</dbReference>
<sequence>MSRDPRIVIVGAGVAGLTMAHVLDDNGFTDYQILEKGSDVGGVWHWNRYPGLTCDVPSQIYQFGFAPKADWGRIWATGAEIAEYFRDVADSLHITEHIRFGTEVVSAEWSDTDNEWSITTRDGAAVVADIFICATGVLHNPAIPDIAGLESFTGPVVHTARWDDAVVTDGARIGIIGTGSTGVQVVSALAPAARSVTHFVRSPQWVLWAPMRMRQPAFVSSLLRRAPWLHDRLYDGLLWGSGILADITTRPSWRRRLVQDYARLCLRLQVRDPAIRPTLQPDYEPLCKRQVVSGTYYAAIRQPHVSVVTDGIDRVTPSGIDTADGIHHDLDVIILATGFRAHDYMRPMTITGRGGRALDEVWDDGPRAYRMTAIPDMPNLFTVLGPNSPTGSISLQYSAELTAKYIVGWLHRFRRGELTTVEVTEEATDEFNREVTEATGPTVWNTGCNSWYLTESGAVDLWPFQKSTLTRMLSETVDDHFHIT</sequence>
<dbReference type="GO" id="GO:0050660">
    <property type="term" value="F:flavin adenine dinucleotide binding"/>
    <property type="evidence" value="ECO:0007669"/>
    <property type="project" value="InterPro"/>
</dbReference>
<reference evidence="2 3" key="1">
    <citation type="submission" date="2017-01" db="EMBL/GenBank/DDBJ databases">
        <authorList>
            <person name="Mah S.A."/>
            <person name="Swanson W.J."/>
            <person name="Moy G.W."/>
            <person name="Vacquier V.D."/>
        </authorList>
    </citation>
    <scope>NUCLEOTIDE SEQUENCE [LARGE SCALE GENOMIC DNA]</scope>
    <source>
        <strain evidence="2 3">CPCC 203464</strain>
    </source>
</reference>